<sequence>MTTATMTPSYHARRSPDTPAIVMASSGEVTTYAQLDERSTRFARALRARGLGVGDHIAILMENNRPFLEIAWAAQRSGIHYTAINRHLRPLEVQYVLDDCGARALISSEALADVVAGLDVSRISIRISALGDISGFDRYDDVLAGETATPLDDECEGREMLYSSGTTGRPKGVRKPLPGTAFGDPSAAPVLIARGLMAGNTVTDAVYLSPAPLYHASPLVFSMSWHRLGATVVVMENFDPLQCLELIERHRVTSAQFVPTMFVRMLRLSPQERARYDLSSLRNAIHGAAPCPILVKQQMLDWWGPIIHEYYSGTEDVGASTITPEEWLTHPGSVGRPMQQCHIVGEDGAELPVGQVGSVYFSGGRPFEYHNDPEKTASVTNDRGWRTLGDIGRLDEDGYLYLTDREAHTIISGGVNIYPQEAENELAGHPAVADVAVIGVPDDEMGESVKAVVQLVDPAAAHATLAAELIEYCHKALASYKCPRSIDFVDALPRDPNGKLYKRLLRDRYRASNVTPIA</sequence>
<dbReference type="Pfam" id="PF00501">
    <property type="entry name" value="AMP-binding"/>
    <property type="match status" value="1"/>
</dbReference>
<dbReference type="PANTHER" id="PTHR24096:SF323">
    <property type="entry name" value="BLR3536 PROTEIN"/>
    <property type="match status" value="1"/>
</dbReference>
<dbReference type="EMBL" id="VNIQ01000002">
    <property type="protein sequence ID" value="TYQ06861.1"/>
    <property type="molecule type" value="Genomic_DNA"/>
</dbReference>
<dbReference type="Gene3D" id="3.30.300.30">
    <property type="match status" value="1"/>
</dbReference>
<keyword evidence="3" id="KW-0436">Ligase</keyword>
<feature type="domain" description="AMP-dependent synthetase/ligase" evidence="1">
    <location>
        <begin position="11"/>
        <end position="363"/>
    </location>
</feature>
<evidence type="ECO:0000313" key="3">
    <source>
        <dbReference type="EMBL" id="TYQ06861.1"/>
    </source>
</evidence>
<dbReference type="PANTHER" id="PTHR24096">
    <property type="entry name" value="LONG-CHAIN-FATTY-ACID--COA LIGASE"/>
    <property type="match status" value="1"/>
</dbReference>
<accession>A0A652YUT2</accession>
<dbReference type="Gene3D" id="3.40.50.12780">
    <property type="entry name" value="N-terminal domain of ligase-like"/>
    <property type="match status" value="1"/>
</dbReference>
<dbReference type="GO" id="GO:0016405">
    <property type="term" value="F:CoA-ligase activity"/>
    <property type="evidence" value="ECO:0007669"/>
    <property type="project" value="TreeGrafter"/>
</dbReference>
<dbReference type="InterPro" id="IPR020845">
    <property type="entry name" value="AMP-binding_CS"/>
</dbReference>
<evidence type="ECO:0000259" key="2">
    <source>
        <dbReference type="Pfam" id="PF13193"/>
    </source>
</evidence>
<dbReference type="AlphaFoldDB" id="A0A652YUT2"/>
<comment type="caution">
    <text evidence="3">The sequence shown here is derived from an EMBL/GenBank/DDBJ whole genome shotgun (WGS) entry which is preliminary data.</text>
</comment>
<dbReference type="InterPro" id="IPR042099">
    <property type="entry name" value="ANL_N_sf"/>
</dbReference>
<dbReference type="SUPFAM" id="SSF56801">
    <property type="entry name" value="Acetyl-CoA synthetase-like"/>
    <property type="match status" value="1"/>
</dbReference>
<dbReference type="PROSITE" id="PS00455">
    <property type="entry name" value="AMP_BINDING"/>
    <property type="match status" value="1"/>
</dbReference>
<gene>
    <name evidence="3" type="ORF">FNL38_1021005</name>
</gene>
<protein>
    <submittedName>
        <fullName evidence="3">Acyl-CoA synthetase (AMP-forming)/AMP-acid ligase II</fullName>
    </submittedName>
</protein>
<proteinExistence type="predicted"/>
<dbReference type="Pfam" id="PF13193">
    <property type="entry name" value="AMP-binding_C"/>
    <property type="match status" value="1"/>
</dbReference>
<evidence type="ECO:0000259" key="1">
    <source>
        <dbReference type="Pfam" id="PF00501"/>
    </source>
</evidence>
<reference evidence="3" key="1">
    <citation type="submission" date="2019-07" db="EMBL/GenBank/DDBJ databases">
        <title>Genomic Encyclopedia of Type Strains, Phase IV (KMG-IV): sequencing the most valuable type-strain genomes for metagenomic binning, comparative biology and taxonomic classification.</title>
        <authorList>
            <person name="Goeker M."/>
        </authorList>
    </citation>
    <scope>NUCLEOTIDE SEQUENCE</scope>
    <source>
        <strain evidence="3">DSM 44596</strain>
    </source>
</reference>
<organism evidence="3">
    <name type="scientific">Nocardia globerula</name>
    <dbReference type="NCBI Taxonomy" id="1818"/>
    <lineage>
        <taxon>Bacteria</taxon>
        <taxon>Bacillati</taxon>
        <taxon>Actinomycetota</taxon>
        <taxon>Actinomycetes</taxon>
        <taxon>Mycobacteriales</taxon>
        <taxon>Nocardiaceae</taxon>
        <taxon>Nocardia</taxon>
    </lineage>
</organism>
<dbReference type="InterPro" id="IPR000873">
    <property type="entry name" value="AMP-dep_synth/lig_dom"/>
</dbReference>
<dbReference type="InterPro" id="IPR045851">
    <property type="entry name" value="AMP-bd_C_sf"/>
</dbReference>
<feature type="domain" description="AMP-binding enzyme C-terminal" evidence="2">
    <location>
        <begin position="421"/>
        <end position="499"/>
    </location>
</feature>
<dbReference type="InterPro" id="IPR025110">
    <property type="entry name" value="AMP-bd_C"/>
</dbReference>
<name>A0A652YUT2_NOCGL</name>